<dbReference type="GO" id="GO:0016705">
    <property type="term" value="F:oxidoreductase activity, acting on paired donors, with incorporation or reduction of molecular oxygen"/>
    <property type="evidence" value="ECO:0007669"/>
    <property type="project" value="InterPro"/>
</dbReference>
<evidence type="ECO:0000256" key="4">
    <source>
        <dbReference type="ARBA" id="ARBA00023002"/>
    </source>
</evidence>
<comment type="function">
    <text evidence="7">Cytochromes P450 are a group of heme-thiolate monooxygenases. They oxidize a variety of structurally unrelated compounds, including steroids, fatty acids, and xenobiotics.</text>
</comment>
<keyword evidence="6" id="KW-0503">Monooxygenase</keyword>
<dbReference type="GO" id="GO:0004497">
    <property type="term" value="F:monooxygenase activity"/>
    <property type="evidence" value="ECO:0007669"/>
    <property type="project" value="UniProtKB-KW"/>
</dbReference>
<sequence>MTIQPAPTHTRAIDPSLSLFQLLDPAVHADPYPFYRRLREEAPVHWDPFMHTWVVTRYADVMTVLHQFSADRTPDPDQMKALGLPSLGPVADVMARQMLFLDAPAHTRLRKLCSSAFTPRRVEAMEEQIQGIAERLIDARIASGRMDVIADFAEPFPAIVTAGLLGVPLDDHGWLKAKSADFAEMLGNFQHNPDRVHGVLKSVAELTDYFRDAIRNHGDRPGLVRSLVEAEVDGSRLTEDEVIANTIVTMVGGQETTTNLIGNGLLTLIRKPETMQELREQPDIIASAVEELLRYETPSQHTARIAPMDTEIGGTPIRKGDAVMAVMAAANRDPLRFPDPDRLDLRRTDNRHLAFGWAAHFCFGAALARMEARIAFTTLLRRLDDITLAADRLEWRPNSGLRGLKALPITFRTPGAPA</sequence>
<dbReference type="AlphaFoldDB" id="A0A4Y8ZSL6"/>
<keyword evidence="3" id="KW-0479">Metal-binding</keyword>
<keyword evidence="5" id="KW-0408">Iron</keyword>
<comment type="similarity">
    <text evidence="1">Belongs to the cytochrome P450 family.</text>
</comment>
<organism evidence="8 9">
    <name type="scientific">Sphingomonas parva</name>
    <dbReference type="NCBI Taxonomy" id="2555898"/>
    <lineage>
        <taxon>Bacteria</taxon>
        <taxon>Pseudomonadati</taxon>
        <taxon>Pseudomonadota</taxon>
        <taxon>Alphaproteobacteria</taxon>
        <taxon>Sphingomonadales</taxon>
        <taxon>Sphingomonadaceae</taxon>
        <taxon>Sphingomonas</taxon>
    </lineage>
</organism>
<reference evidence="8 9" key="1">
    <citation type="submission" date="2019-03" db="EMBL/GenBank/DDBJ databases">
        <title>Genome sequence of Sphingomonas sp. 17J27-24.</title>
        <authorList>
            <person name="Kim M."/>
            <person name="Maeng S."/>
            <person name="Sathiyaraj S."/>
        </authorList>
    </citation>
    <scope>NUCLEOTIDE SEQUENCE [LARGE SCALE GENOMIC DNA]</scope>
    <source>
        <strain evidence="8 9">17J27-24</strain>
    </source>
</reference>
<dbReference type="GO" id="GO:0005506">
    <property type="term" value="F:iron ion binding"/>
    <property type="evidence" value="ECO:0007669"/>
    <property type="project" value="InterPro"/>
</dbReference>
<evidence type="ECO:0000256" key="1">
    <source>
        <dbReference type="ARBA" id="ARBA00010617"/>
    </source>
</evidence>
<keyword evidence="9" id="KW-1185">Reference proteome</keyword>
<evidence type="ECO:0000313" key="8">
    <source>
        <dbReference type="EMBL" id="TFI59010.1"/>
    </source>
</evidence>
<dbReference type="CDD" id="cd20625">
    <property type="entry name" value="CYP164-like"/>
    <property type="match status" value="1"/>
</dbReference>
<gene>
    <name evidence="8" type="ORF">E2493_07105</name>
</gene>
<dbReference type="Pfam" id="PF00067">
    <property type="entry name" value="p450"/>
    <property type="match status" value="1"/>
</dbReference>
<dbReference type="InterPro" id="IPR036396">
    <property type="entry name" value="Cyt_P450_sf"/>
</dbReference>
<dbReference type="RefSeq" id="WP_135085146.1">
    <property type="nucleotide sequence ID" value="NZ_SPDV01000010.1"/>
</dbReference>
<evidence type="ECO:0000256" key="5">
    <source>
        <dbReference type="ARBA" id="ARBA00023004"/>
    </source>
</evidence>
<proteinExistence type="inferred from homology"/>
<dbReference type="GO" id="GO:0020037">
    <property type="term" value="F:heme binding"/>
    <property type="evidence" value="ECO:0007669"/>
    <property type="project" value="InterPro"/>
</dbReference>
<evidence type="ECO:0000256" key="3">
    <source>
        <dbReference type="ARBA" id="ARBA00022723"/>
    </source>
</evidence>
<evidence type="ECO:0000256" key="7">
    <source>
        <dbReference type="ARBA" id="ARBA00043906"/>
    </source>
</evidence>
<protein>
    <submittedName>
        <fullName evidence="8">Cytochrome P450</fullName>
    </submittedName>
</protein>
<dbReference type="PANTHER" id="PTHR46696:SF1">
    <property type="entry name" value="CYTOCHROME P450 YJIB-RELATED"/>
    <property type="match status" value="1"/>
</dbReference>
<evidence type="ECO:0000256" key="6">
    <source>
        <dbReference type="ARBA" id="ARBA00023033"/>
    </source>
</evidence>
<dbReference type="PRINTS" id="PR00359">
    <property type="entry name" value="BP450"/>
</dbReference>
<dbReference type="SUPFAM" id="SSF48264">
    <property type="entry name" value="Cytochrome P450"/>
    <property type="match status" value="1"/>
</dbReference>
<accession>A0A4Y8ZSL6</accession>
<dbReference type="EMBL" id="SPDV01000010">
    <property type="protein sequence ID" value="TFI59010.1"/>
    <property type="molecule type" value="Genomic_DNA"/>
</dbReference>
<comment type="caution">
    <text evidence="8">The sequence shown here is derived from an EMBL/GenBank/DDBJ whole genome shotgun (WGS) entry which is preliminary data.</text>
</comment>
<dbReference type="FunFam" id="1.10.630.10:FF:000018">
    <property type="entry name" value="Cytochrome P450 monooxygenase"/>
    <property type="match status" value="1"/>
</dbReference>
<dbReference type="OrthoDB" id="5522954at2"/>
<evidence type="ECO:0000313" key="9">
    <source>
        <dbReference type="Proteomes" id="UP000298213"/>
    </source>
</evidence>
<dbReference type="Proteomes" id="UP000298213">
    <property type="component" value="Unassembled WGS sequence"/>
</dbReference>
<dbReference type="PANTHER" id="PTHR46696">
    <property type="entry name" value="P450, PUTATIVE (EUROFUNG)-RELATED"/>
    <property type="match status" value="1"/>
</dbReference>
<keyword evidence="2" id="KW-0349">Heme</keyword>
<evidence type="ECO:0000256" key="2">
    <source>
        <dbReference type="ARBA" id="ARBA00022617"/>
    </source>
</evidence>
<dbReference type="InterPro" id="IPR002397">
    <property type="entry name" value="Cyt_P450_B"/>
</dbReference>
<name>A0A4Y8ZSL6_9SPHN</name>
<dbReference type="InterPro" id="IPR001128">
    <property type="entry name" value="Cyt_P450"/>
</dbReference>
<keyword evidence="4" id="KW-0560">Oxidoreductase</keyword>
<dbReference type="Gene3D" id="1.10.630.10">
    <property type="entry name" value="Cytochrome P450"/>
    <property type="match status" value="1"/>
</dbReference>